<feature type="domain" description="DUF3615" evidence="1">
    <location>
        <begin position="3"/>
        <end position="88"/>
    </location>
</feature>
<proteinExistence type="predicted"/>
<dbReference type="EMBL" id="GISG01011903">
    <property type="protein sequence ID" value="MBA4616529.1"/>
    <property type="molecule type" value="Transcribed_RNA"/>
</dbReference>
<dbReference type="EMBL" id="GISG01011906">
    <property type="protein sequence ID" value="MBA4616531.1"/>
    <property type="molecule type" value="Transcribed_RNA"/>
</dbReference>
<dbReference type="InterPro" id="IPR022059">
    <property type="entry name" value="DUF3615"/>
</dbReference>
<reference evidence="2" key="1">
    <citation type="journal article" date="2013" name="J. Plant Res.">
        <title>Effect of fungi and light on seed germination of three Opuntia species from semiarid lands of central Mexico.</title>
        <authorList>
            <person name="Delgado-Sanchez P."/>
            <person name="Jimenez-Bremont J.F."/>
            <person name="Guerrero-Gonzalez Mde L."/>
            <person name="Flores J."/>
        </authorList>
    </citation>
    <scope>NUCLEOTIDE SEQUENCE</scope>
    <source>
        <tissue evidence="2">Cladode</tissue>
    </source>
</reference>
<sequence length="104" mass="11485">MGVTYELVEAGESTGFMHEKEGFMFHLNFLAKPTKCTDESETMLFFGEVWEIYPEEPRVTNCCILGSADAVCSGTNGCGACRPVIHHPAEGFYVGGEQFLLYFG</sequence>
<dbReference type="PANTHER" id="PTHR34710:SF20">
    <property type="entry name" value="OS10G0550200 PROTEIN"/>
    <property type="match status" value="1"/>
</dbReference>
<dbReference type="EMBL" id="GISG01011905">
    <property type="protein sequence ID" value="MBA4616530.1"/>
    <property type="molecule type" value="Transcribed_RNA"/>
</dbReference>
<dbReference type="PANTHER" id="PTHR34710">
    <property type="entry name" value="OS03G0834100 PROTEIN"/>
    <property type="match status" value="1"/>
</dbReference>
<name>A0A7C8YEZ3_OPUST</name>
<dbReference type="AlphaFoldDB" id="A0A7C8YEZ3"/>
<organism evidence="2">
    <name type="scientific">Opuntia streptacantha</name>
    <name type="common">Prickly pear cactus</name>
    <name type="synonym">Opuntia cardona</name>
    <dbReference type="NCBI Taxonomy" id="393608"/>
    <lineage>
        <taxon>Eukaryota</taxon>
        <taxon>Viridiplantae</taxon>
        <taxon>Streptophyta</taxon>
        <taxon>Embryophyta</taxon>
        <taxon>Tracheophyta</taxon>
        <taxon>Spermatophyta</taxon>
        <taxon>Magnoliopsida</taxon>
        <taxon>eudicotyledons</taxon>
        <taxon>Gunneridae</taxon>
        <taxon>Pentapetalae</taxon>
        <taxon>Caryophyllales</taxon>
        <taxon>Cactineae</taxon>
        <taxon>Cactaceae</taxon>
        <taxon>Opuntioideae</taxon>
        <taxon>Opuntia</taxon>
    </lineage>
</organism>
<evidence type="ECO:0000313" key="2">
    <source>
        <dbReference type="EMBL" id="MBA4616531.1"/>
    </source>
</evidence>
<evidence type="ECO:0000259" key="1">
    <source>
        <dbReference type="Pfam" id="PF12274"/>
    </source>
</evidence>
<protein>
    <recommendedName>
        <fullName evidence="1">DUF3615 domain-containing protein</fullName>
    </recommendedName>
</protein>
<reference evidence="2" key="2">
    <citation type="submission" date="2020-07" db="EMBL/GenBank/DDBJ databases">
        <authorList>
            <person name="Vera ALvarez R."/>
            <person name="Arias-Moreno D.M."/>
            <person name="Jimenez-Jacinto V."/>
            <person name="Jimenez-Bremont J.F."/>
            <person name="Swaminathan K."/>
            <person name="Moose S.P."/>
            <person name="Guerrero-Gonzalez M.L."/>
            <person name="Marino-Ramirez L."/>
            <person name="Landsman D."/>
            <person name="Rodriguez-Kessler M."/>
            <person name="Delgado-Sanchez P."/>
        </authorList>
    </citation>
    <scope>NUCLEOTIDE SEQUENCE</scope>
    <source>
        <tissue evidence="2">Cladode</tissue>
    </source>
</reference>
<accession>A0A7C8YEZ3</accession>
<dbReference type="Pfam" id="PF12274">
    <property type="entry name" value="DUF3615"/>
    <property type="match status" value="1"/>
</dbReference>